<comment type="catalytic activity">
    <reaction evidence="1">
        <text>alpha-D-glucose 6-phosphate = beta-D-glucose 6-phosphate</text>
        <dbReference type="Rhea" id="RHEA:16249"/>
        <dbReference type="ChEBI" id="CHEBI:58225"/>
        <dbReference type="ChEBI" id="CHEBI:58247"/>
        <dbReference type="EC" id="5.1.3.15"/>
    </reaction>
</comment>
<dbReference type="GO" id="GO:0030246">
    <property type="term" value="F:carbohydrate binding"/>
    <property type="evidence" value="ECO:0007669"/>
    <property type="project" value="UniProtKB-UniRule"/>
</dbReference>
<dbReference type="SUPFAM" id="SSF74650">
    <property type="entry name" value="Galactose mutarotase-like"/>
    <property type="match status" value="1"/>
</dbReference>
<dbReference type="EC" id="5.1.3.15" evidence="4"/>
<dbReference type="InterPro" id="IPR011013">
    <property type="entry name" value="Gal_mutarotase_sf_dom"/>
</dbReference>
<sequence length="287" mass="30737">MSTSFTVRSLANEGGSATVSDHGAHVLRWAPKGQTDVVWQPRAITFKEGAAIRGGVPVIFPWFNQGYEDGHMADKKPKHGFARVSPWHADADTLSADHIRYTLGSAAIDAATLAQFIGNPNPRFHAVYEVTAGETLEMALTVTNTGDEPFSYEAALHTYFHVGDVTRSQVIGLDGARYLDATQPGFPECGQAGPVAFDGAMVDRIYLANGPLEVRDEALDRTIAIKAEGSTATVVWNPGETAGNAIGDLATGEWRDFVCVEAAANRERMITLAPGQSHTLAQSVAVR</sequence>
<evidence type="ECO:0000256" key="3">
    <source>
        <dbReference type="ARBA" id="ARBA00023235"/>
    </source>
</evidence>
<dbReference type="EMBL" id="QFFM01000035">
    <property type="protein sequence ID" value="PWG62449.1"/>
    <property type="molecule type" value="Genomic_DNA"/>
</dbReference>
<accession>A0A2U2N0E4</accession>
<feature type="active site" evidence="5">
    <location>
        <position position="157"/>
    </location>
</feature>
<dbReference type="PIRSF" id="PIRSF016020">
    <property type="entry name" value="PHexose_mutarotase"/>
    <property type="match status" value="1"/>
</dbReference>
<dbReference type="PANTHER" id="PTHR11122:SF13">
    <property type="entry name" value="GLUCOSE-6-PHOSPHATE 1-EPIMERASE"/>
    <property type="match status" value="1"/>
</dbReference>
<evidence type="ECO:0000256" key="2">
    <source>
        <dbReference type="ARBA" id="ARBA00005866"/>
    </source>
</evidence>
<dbReference type="PANTHER" id="PTHR11122">
    <property type="entry name" value="APOSPORY-ASSOCIATED PROTEIN C-RELATED"/>
    <property type="match status" value="1"/>
</dbReference>
<dbReference type="Pfam" id="PF01263">
    <property type="entry name" value="Aldose_epim"/>
    <property type="match status" value="1"/>
</dbReference>
<dbReference type="CDD" id="cd09020">
    <property type="entry name" value="D-hex-6-P-epi_like"/>
    <property type="match status" value="1"/>
</dbReference>
<evidence type="ECO:0000313" key="7">
    <source>
        <dbReference type="Proteomes" id="UP000245876"/>
    </source>
</evidence>
<keyword evidence="3 4" id="KW-0413">Isomerase</keyword>
<dbReference type="RefSeq" id="WP_109058063.1">
    <property type="nucleotide sequence ID" value="NZ_QFFM01000035.1"/>
</dbReference>
<name>A0A2U2N0E4_9BIFI</name>
<keyword evidence="7" id="KW-1185">Reference proteome</keyword>
<dbReference type="GO" id="GO:0005975">
    <property type="term" value="P:carbohydrate metabolic process"/>
    <property type="evidence" value="ECO:0007669"/>
    <property type="project" value="InterPro"/>
</dbReference>
<dbReference type="OrthoDB" id="9790727at2"/>
<gene>
    <name evidence="6" type="ORF">DF196_12120</name>
</gene>
<reference evidence="6 7" key="1">
    <citation type="journal article" date="2018" name="Int. J. Syst. Evol. Microbiol.">
        <title>Bifidobacterium callitrichidarum sp. nov. from the faeces of the emperor tamarin (Saguinus imperator).</title>
        <authorList>
            <person name="Modesto M."/>
            <person name="Michelini S."/>
            <person name="Sansosti M.C."/>
            <person name="De Filippo C."/>
            <person name="Cavalieri D."/>
            <person name="Qvirist L."/>
            <person name="Andlid T."/>
            <person name="Spiezio C."/>
            <person name="Sandri C."/>
            <person name="Pascarelli S."/>
            <person name="Sgorbati B."/>
            <person name="Mattarelli P."/>
        </authorList>
    </citation>
    <scope>NUCLEOTIDE SEQUENCE [LARGE SCALE GENOMIC DNA]</scope>
    <source>
        <strain evidence="6 7">TRI 5</strain>
    </source>
</reference>
<dbReference type="Gene3D" id="2.70.98.10">
    <property type="match status" value="1"/>
</dbReference>
<feature type="active site" evidence="5">
    <location>
        <position position="261"/>
    </location>
</feature>
<evidence type="ECO:0000256" key="1">
    <source>
        <dbReference type="ARBA" id="ARBA00001096"/>
    </source>
</evidence>
<evidence type="ECO:0000313" key="6">
    <source>
        <dbReference type="EMBL" id="PWG62449.1"/>
    </source>
</evidence>
<protein>
    <recommendedName>
        <fullName evidence="4">Putative glucose-6-phosphate 1-epimerase</fullName>
        <ecNumber evidence="4">5.1.3.15</ecNumber>
    </recommendedName>
</protein>
<dbReference type="InterPro" id="IPR025532">
    <property type="entry name" value="G6P_1-epimerase"/>
</dbReference>
<evidence type="ECO:0000256" key="4">
    <source>
        <dbReference type="PIRNR" id="PIRNR016020"/>
    </source>
</evidence>
<organism evidence="6 7">
    <name type="scientific">Bifidobacterium callitrichidarum</name>
    <dbReference type="NCBI Taxonomy" id="2052941"/>
    <lineage>
        <taxon>Bacteria</taxon>
        <taxon>Bacillati</taxon>
        <taxon>Actinomycetota</taxon>
        <taxon>Actinomycetes</taxon>
        <taxon>Bifidobacteriales</taxon>
        <taxon>Bifidobacteriaceae</taxon>
        <taxon>Bifidobacterium</taxon>
    </lineage>
</organism>
<dbReference type="AlphaFoldDB" id="A0A2U2N0E4"/>
<comment type="similarity">
    <text evidence="2 4">Belongs to the glucose-6-phosphate 1-epimerase family.</text>
</comment>
<comment type="caution">
    <text evidence="6">The sequence shown here is derived from an EMBL/GenBank/DDBJ whole genome shotgun (WGS) entry which is preliminary data.</text>
</comment>
<dbReference type="InterPro" id="IPR008183">
    <property type="entry name" value="Aldose_1/G6P_1-epimerase"/>
</dbReference>
<dbReference type="Proteomes" id="UP000245876">
    <property type="component" value="Unassembled WGS sequence"/>
</dbReference>
<evidence type="ECO:0000256" key="5">
    <source>
        <dbReference type="PIRSR" id="PIRSR016020-1"/>
    </source>
</evidence>
<proteinExistence type="inferred from homology"/>
<dbReference type="GO" id="GO:0047938">
    <property type="term" value="F:glucose-6-phosphate 1-epimerase activity"/>
    <property type="evidence" value="ECO:0007669"/>
    <property type="project" value="UniProtKB-UniRule"/>
</dbReference>
<dbReference type="InterPro" id="IPR014718">
    <property type="entry name" value="GH-type_carb-bd"/>
</dbReference>